<reference evidence="7" key="1">
    <citation type="submission" date="2020-03" db="EMBL/GenBank/DDBJ databases">
        <title>A high-quality chromosome-level genome assembly of a woody plant with both climbing and erect habits, Rhamnella rubrinervis.</title>
        <authorList>
            <person name="Lu Z."/>
            <person name="Yang Y."/>
            <person name="Zhu X."/>
            <person name="Sun Y."/>
        </authorList>
    </citation>
    <scope>NUCLEOTIDE SEQUENCE</scope>
    <source>
        <strain evidence="7">BYM</strain>
        <tissue evidence="7">Leaf</tissue>
    </source>
</reference>
<dbReference type="PIRSF" id="PIRSF005739">
    <property type="entry name" value="O-mtase"/>
    <property type="match status" value="1"/>
</dbReference>
<dbReference type="InterPro" id="IPR012967">
    <property type="entry name" value="COMT_dimerisation"/>
</dbReference>
<dbReference type="Pfam" id="PF08100">
    <property type="entry name" value="Dimerisation"/>
    <property type="match status" value="1"/>
</dbReference>
<dbReference type="InterPro" id="IPR029063">
    <property type="entry name" value="SAM-dependent_MTases_sf"/>
</dbReference>
<evidence type="ECO:0000256" key="4">
    <source>
        <dbReference type="PIRSR" id="PIRSR005739-1"/>
    </source>
</evidence>
<dbReference type="GO" id="GO:0008171">
    <property type="term" value="F:O-methyltransferase activity"/>
    <property type="evidence" value="ECO:0007669"/>
    <property type="project" value="InterPro"/>
</dbReference>
<comment type="caution">
    <text evidence="7">The sequence shown here is derived from an EMBL/GenBank/DDBJ whole genome shotgun (WGS) entry which is preliminary data.</text>
</comment>
<feature type="domain" description="O-methyltransferase C-terminal" evidence="5">
    <location>
        <begin position="154"/>
        <end position="349"/>
    </location>
</feature>
<evidence type="ECO:0000259" key="5">
    <source>
        <dbReference type="Pfam" id="PF00891"/>
    </source>
</evidence>
<accession>A0A8K0H1K1</accession>
<keyword evidence="8" id="KW-1185">Reference proteome</keyword>
<keyword evidence="1" id="KW-0489">Methyltransferase</keyword>
<feature type="active site" description="Proton acceptor" evidence="4">
    <location>
        <position position="271"/>
    </location>
</feature>
<feature type="domain" description="O-methyltransferase dimerisation" evidence="6">
    <location>
        <begin position="27"/>
        <end position="107"/>
    </location>
</feature>
<dbReference type="SUPFAM" id="SSF53335">
    <property type="entry name" value="S-adenosyl-L-methionine-dependent methyltransferases"/>
    <property type="match status" value="1"/>
</dbReference>
<dbReference type="GO" id="GO:0032259">
    <property type="term" value="P:methylation"/>
    <property type="evidence" value="ECO:0007669"/>
    <property type="project" value="UniProtKB-KW"/>
</dbReference>
<dbReference type="PANTHER" id="PTHR11746">
    <property type="entry name" value="O-METHYLTRANSFERASE"/>
    <property type="match status" value="1"/>
</dbReference>
<dbReference type="Pfam" id="PF00891">
    <property type="entry name" value="Methyltransf_2"/>
    <property type="match status" value="1"/>
</dbReference>
<dbReference type="Gene3D" id="1.10.10.10">
    <property type="entry name" value="Winged helix-like DNA-binding domain superfamily/Winged helix DNA-binding domain"/>
    <property type="match status" value="1"/>
</dbReference>
<evidence type="ECO:0000256" key="2">
    <source>
        <dbReference type="ARBA" id="ARBA00022679"/>
    </source>
</evidence>
<dbReference type="PROSITE" id="PS51683">
    <property type="entry name" value="SAM_OMT_II"/>
    <property type="match status" value="1"/>
</dbReference>
<keyword evidence="2" id="KW-0808">Transferase</keyword>
<dbReference type="SUPFAM" id="SSF46785">
    <property type="entry name" value="Winged helix' DNA-binding domain"/>
    <property type="match status" value="1"/>
</dbReference>
<dbReference type="InterPro" id="IPR036390">
    <property type="entry name" value="WH_DNA-bd_sf"/>
</dbReference>
<dbReference type="FunFam" id="3.40.50.150:FF:000057">
    <property type="entry name" value="O-methyltransferase ZRP4"/>
    <property type="match status" value="1"/>
</dbReference>
<dbReference type="CDD" id="cd02440">
    <property type="entry name" value="AdoMet_MTases"/>
    <property type="match status" value="1"/>
</dbReference>
<dbReference type="AlphaFoldDB" id="A0A8K0H1K1"/>
<evidence type="ECO:0000259" key="6">
    <source>
        <dbReference type="Pfam" id="PF08100"/>
    </source>
</evidence>
<protein>
    <submittedName>
        <fullName evidence="7">Uncharacterized protein</fullName>
    </submittedName>
</protein>
<dbReference type="OrthoDB" id="757282at2759"/>
<keyword evidence="3" id="KW-0949">S-adenosyl-L-methionine</keyword>
<dbReference type="InterPro" id="IPR001077">
    <property type="entry name" value="COMT_C"/>
</dbReference>
<gene>
    <name evidence="7" type="ORF">FNV43_RR13736</name>
</gene>
<dbReference type="GO" id="GO:0046983">
    <property type="term" value="F:protein dimerization activity"/>
    <property type="evidence" value="ECO:0007669"/>
    <property type="project" value="InterPro"/>
</dbReference>
<dbReference type="InterPro" id="IPR016461">
    <property type="entry name" value="COMT-like"/>
</dbReference>
<name>A0A8K0H1K1_9ROSA</name>
<proteinExistence type="predicted"/>
<evidence type="ECO:0000313" key="7">
    <source>
        <dbReference type="EMBL" id="KAF3444046.1"/>
    </source>
</evidence>
<dbReference type="Proteomes" id="UP000796880">
    <property type="component" value="Unassembled WGS sequence"/>
</dbReference>
<evidence type="ECO:0000256" key="3">
    <source>
        <dbReference type="ARBA" id="ARBA00022691"/>
    </source>
</evidence>
<sequence length="367" mass="42005">MDGIDYEMYSSIELLEAEVHSRIYHHSHIIKPMVLRCAIELGVPDLMQNHGKPFTLSELVASLQIHPTKTHFLYRLLRILVHMGFFAKHQRRRGEEEEEEEEKYSLTLAFRLLPKERWPTKSIPISVSNTPQDSLLLNLMLSLSTWFKNSDKTVLETARRKTVWDMASGDKGLNSSFNEMMARDSRLIATVMLRECKEVFEGVKSLVDVGGGTGTMAKAIANAFPHIKCTVLDLPHVIAGLQGPQNLAFLAGDMFEAIPPANAVLLKWILHDWNHEDCVRILKRCKEAIPRKEEGGKVMIIEMVIEEDQMDKDSYEAQLYLDMVMMVMQSGQERNQMEWEKIFFAAGFSNYKITPAFGDRSLIELYP</sequence>
<dbReference type="Gene3D" id="3.40.50.150">
    <property type="entry name" value="Vaccinia Virus protein VP39"/>
    <property type="match status" value="1"/>
</dbReference>
<evidence type="ECO:0000313" key="8">
    <source>
        <dbReference type="Proteomes" id="UP000796880"/>
    </source>
</evidence>
<organism evidence="7 8">
    <name type="scientific">Rhamnella rubrinervis</name>
    <dbReference type="NCBI Taxonomy" id="2594499"/>
    <lineage>
        <taxon>Eukaryota</taxon>
        <taxon>Viridiplantae</taxon>
        <taxon>Streptophyta</taxon>
        <taxon>Embryophyta</taxon>
        <taxon>Tracheophyta</taxon>
        <taxon>Spermatophyta</taxon>
        <taxon>Magnoliopsida</taxon>
        <taxon>eudicotyledons</taxon>
        <taxon>Gunneridae</taxon>
        <taxon>Pentapetalae</taxon>
        <taxon>rosids</taxon>
        <taxon>fabids</taxon>
        <taxon>Rosales</taxon>
        <taxon>Rhamnaceae</taxon>
        <taxon>rhamnoid group</taxon>
        <taxon>Rhamneae</taxon>
        <taxon>Rhamnella</taxon>
    </lineage>
</organism>
<evidence type="ECO:0000256" key="1">
    <source>
        <dbReference type="ARBA" id="ARBA00022603"/>
    </source>
</evidence>
<dbReference type="EMBL" id="VOIH02000006">
    <property type="protein sequence ID" value="KAF3444046.1"/>
    <property type="molecule type" value="Genomic_DNA"/>
</dbReference>
<dbReference type="InterPro" id="IPR036388">
    <property type="entry name" value="WH-like_DNA-bd_sf"/>
</dbReference>